<evidence type="ECO:0000256" key="6">
    <source>
        <dbReference type="ARBA" id="ARBA00023049"/>
    </source>
</evidence>
<dbReference type="InterPro" id="IPR001818">
    <property type="entry name" value="Pept_M10_metallopeptidase"/>
</dbReference>
<comment type="cofactor">
    <cofactor evidence="7">
        <name>Ca(2+)</name>
        <dbReference type="ChEBI" id="CHEBI:29108"/>
    </cofactor>
    <text evidence="7">Can bind about 5 Ca(2+) ions per subunit.</text>
</comment>
<feature type="transmembrane region" description="Helical" evidence="8">
    <location>
        <begin position="6"/>
        <end position="28"/>
    </location>
</feature>
<evidence type="ECO:0000256" key="5">
    <source>
        <dbReference type="ARBA" id="ARBA00022833"/>
    </source>
</evidence>
<dbReference type="Pfam" id="PF01471">
    <property type="entry name" value="PG_binding_1"/>
    <property type="match status" value="1"/>
</dbReference>
<organism evidence="10 11">
    <name type="scientific">Pisum sativum</name>
    <name type="common">Garden pea</name>
    <name type="synonym">Lathyrus oleraceus</name>
    <dbReference type="NCBI Taxonomy" id="3888"/>
    <lineage>
        <taxon>Eukaryota</taxon>
        <taxon>Viridiplantae</taxon>
        <taxon>Streptophyta</taxon>
        <taxon>Embryophyta</taxon>
        <taxon>Tracheophyta</taxon>
        <taxon>Spermatophyta</taxon>
        <taxon>Magnoliopsida</taxon>
        <taxon>eudicotyledons</taxon>
        <taxon>Gunneridae</taxon>
        <taxon>Pentapetalae</taxon>
        <taxon>rosids</taxon>
        <taxon>fabids</taxon>
        <taxon>Fabales</taxon>
        <taxon>Fabaceae</taxon>
        <taxon>Papilionoideae</taxon>
        <taxon>50 kb inversion clade</taxon>
        <taxon>NPAAA clade</taxon>
        <taxon>Hologalegina</taxon>
        <taxon>IRL clade</taxon>
        <taxon>Fabeae</taxon>
        <taxon>Lathyrus</taxon>
    </lineage>
</organism>
<evidence type="ECO:0000313" key="10">
    <source>
        <dbReference type="EMBL" id="KAI5437221.1"/>
    </source>
</evidence>
<dbReference type="SUPFAM" id="SSF55486">
    <property type="entry name" value="Metalloproteases ('zincins'), catalytic domain"/>
    <property type="match status" value="1"/>
</dbReference>
<keyword evidence="8" id="KW-1133">Transmembrane helix</keyword>
<dbReference type="AlphaFoldDB" id="A0A9D4YIP6"/>
<dbReference type="InterPro" id="IPR021190">
    <property type="entry name" value="Pept_M10A"/>
</dbReference>
<feature type="binding site" evidence="7">
    <location>
        <position position="275"/>
    </location>
    <ligand>
        <name>Zn(2+)</name>
        <dbReference type="ChEBI" id="CHEBI:29105"/>
        <label>2</label>
        <note>catalytic</note>
    </ligand>
</feature>
<feature type="binding site" evidence="7">
    <location>
        <position position="269"/>
    </location>
    <ligand>
        <name>Zn(2+)</name>
        <dbReference type="ChEBI" id="CHEBI:29105"/>
        <label>2</label>
        <note>catalytic</note>
    </ligand>
</feature>
<dbReference type="InterPro" id="IPR002477">
    <property type="entry name" value="Peptidoglycan-bd-like"/>
</dbReference>
<keyword evidence="8" id="KW-0812">Transmembrane</keyword>
<dbReference type="InterPro" id="IPR036365">
    <property type="entry name" value="PGBD-like_sf"/>
</dbReference>
<proteinExistence type="inferred from homology"/>
<keyword evidence="4" id="KW-0378">Hydrolase</keyword>
<dbReference type="Gene3D" id="3.40.390.10">
    <property type="entry name" value="Collagenase (Catalytic Domain)"/>
    <property type="match status" value="1"/>
</dbReference>
<feature type="binding site" evidence="7">
    <location>
        <position position="196"/>
    </location>
    <ligand>
        <name>Ca(2+)</name>
        <dbReference type="ChEBI" id="CHEBI:29108"/>
        <label>2</label>
    </ligand>
</feature>
<keyword evidence="6" id="KW-0482">Metalloprotease</keyword>
<dbReference type="SUPFAM" id="SSF47090">
    <property type="entry name" value="PGBD-like"/>
    <property type="match status" value="1"/>
</dbReference>
<evidence type="ECO:0000256" key="8">
    <source>
        <dbReference type="SAM" id="Phobius"/>
    </source>
</evidence>
<evidence type="ECO:0000256" key="1">
    <source>
        <dbReference type="ARBA" id="ARBA00009614"/>
    </source>
</evidence>
<feature type="binding site" evidence="7">
    <location>
        <position position="208"/>
    </location>
    <ligand>
        <name>Zn(2+)</name>
        <dbReference type="ChEBI" id="CHEBI:29105"/>
        <label>1</label>
    </ligand>
</feature>
<gene>
    <name evidence="10" type="ORF">KIW84_023372</name>
</gene>
<sequence>THNFVYALINMMNLYQFELFLFLLLIILNTTYQQSPQSDEPLPINIKVVSEIKQYLYDFGYLKESKMDFDEVLDKDTVSAIKTYQQFFNLQVTGELNTETLQQISLPRCGVPDMNFEYGFTVPDMNFEYGFPDATNTSKPKGNKWFPKGTKTLTYGFHPIIDMSIYLTDVIRNAFTRWSTTTRIMSFNETTYDDADIKIVFYIIYYNDVVDRVLVADTFISLNVDSKVKSGVMLFQATKRWMLPTDNDTWLWWLGDIDLESVAMHQIGHLLGLDHSSHNESIMYPAILPSQKRNVQITDSDNKTIQQLYTTDAIKDSANSGYTTDAIKDNANSGYITNATKDNYSGSFKLFVSSSGFLTSLFLGITLLGLLN</sequence>
<dbReference type="GO" id="GO:0030198">
    <property type="term" value="P:extracellular matrix organization"/>
    <property type="evidence" value="ECO:0007669"/>
    <property type="project" value="TreeGrafter"/>
</dbReference>
<evidence type="ECO:0000256" key="7">
    <source>
        <dbReference type="PIRSR" id="PIRSR621190-2"/>
    </source>
</evidence>
<dbReference type="PANTHER" id="PTHR10201:SF259">
    <property type="entry name" value="MATRIXIN PROTEIN"/>
    <property type="match status" value="1"/>
</dbReference>
<keyword evidence="11" id="KW-1185">Reference proteome</keyword>
<feature type="non-terminal residue" evidence="10">
    <location>
        <position position="1"/>
    </location>
</feature>
<dbReference type="InterPro" id="IPR006026">
    <property type="entry name" value="Peptidase_Metallo"/>
</dbReference>
<dbReference type="GO" id="GO:0030574">
    <property type="term" value="P:collagen catabolic process"/>
    <property type="evidence" value="ECO:0007669"/>
    <property type="project" value="TreeGrafter"/>
</dbReference>
<dbReference type="Gramene" id="Psat02G0337200-T1">
    <property type="protein sequence ID" value="KAI5437221.1"/>
    <property type="gene ID" value="KIW84_023372"/>
</dbReference>
<evidence type="ECO:0000256" key="2">
    <source>
        <dbReference type="ARBA" id="ARBA00022670"/>
    </source>
</evidence>
<evidence type="ECO:0000256" key="4">
    <source>
        <dbReference type="ARBA" id="ARBA00022801"/>
    </source>
</evidence>
<evidence type="ECO:0000313" key="11">
    <source>
        <dbReference type="Proteomes" id="UP001058974"/>
    </source>
</evidence>
<dbReference type="GO" id="GO:0008270">
    <property type="term" value="F:zinc ion binding"/>
    <property type="evidence" value="ECO:0007669"/>
    <property type="project" value="InterPro"/>
</dbReference>
<evidence type="ECO:0000256" key="3">
    <source>
        <dbReference type="ARBA" id="ARBA00022723"/>
    </source>
</evidence>
<dbReference type="SMART" id="SM00235">
    <property type="entry name" value="ZnMc"/>
    <property type="match status" value="1"/>
</dbReference>
<dbReference type="InterPro" id="IPR024079">
    <property type="entry name" value="MetalloPept_cat_dom_sf"/>
</dbReference>
<keyword evidence="2" id="KW-0645">Protease</keyword>
<name>A0A9D4YIP6_PEA</name>
<dbReference type="PANTHER" id="PTHR10201">
    <property type="entry name" value="MATRIX METALLOPROTEINASE"/>
    <property type="match status" value="1"/>
</dbReference>
<feature type="domain" description="Peptidase metallopeptidase" evidence="9">
    <location>
        <begin position="141"/>
        <end position="311"/>
    </location>
</feature>
<dbReference type="Proteomes" id="UP001058974">
    <property type="component" value="Chromosome 2"/>
</dbReference>
<keyword evidence="5 7" id="KW-0862">Zinc</keyword>
<protein>
    <recommendedName>
        <fullName evidence="9">Peptidase metallopeptidase domain-containing protein</fullName>
    </recommendedName>
</protein>
<dbReference type="GO" id="GO:0031012">
    <property type="term" value="C:extracellular matrix"/>
    <property type="evidence" value="ECO:0007669"/>
    <property type="project" value="InterPro"/>
</dbReference>
<dbReference type="GO" id="GO:0006508">
    <property type="term" value="P:proteolysis"/>
    <property type="evidence" value="ECO:0007669"/>
    <property type="project" value="UniProtKB-KW"/>
</dbReference>
<feature type="binding site" description="in inhibited form" evidence="7">
    <location>
        <position position="109"/>
    </location>
    <ligand>
        <name>Zn(2+)</name>
        <dbReference type="ChEBI" id="CHEBI:29105"/>
        <label>2</label>
        <note>catalytic</note>
    </ligand>
</feature>
<dbReference type="GO" id="GO:0004222">
    <property type="term" value="F:metalloendopeptidase activity"/>
    <property type="evidence" value="ECO:0007669"/>
    <property type="project" value="InterPro"/>
</dbReference>
<feature type="transmembrane region" description="Helical" evidence="8">
    <location>
        <begin position="350"/>
        <end position="371"/>
    </location>
</feature>
<comment type="cofactor">
    <cofactor evidence="7">
        <name>Zn(2+)</name>
        <dbReference type="ChEBI" id="CHEBI:29105"/>
    </cofactor>
    <text evidence="7">Binds 2 Zn(2+) ions per subunit.</text>
</comment>
<keyword evidence="3 7" id="KW-0479">Metal-binding</keyword>
<evidence type="ECO:0000259" key="9">
    <source>
        <dbReference type="SMART" id="SM00235"/>
    </source>
</evidence>
<feature type="binding site" evidence="7">
    <location>
        <position position="283"/>
    </location>
    <ligand>
        <name>Zn(2+)</name>
        <dbReference type="ChEBI" id="CHEBI:29105"/>
        <label>2</label>
        <note>catalytic</note>
    </ligand>
</feature>
<comment type="similarity">
    <text evidence="1">Belongs to the peptidase M10A family. Matrix metalloproteinases (MMPs) subfamily.</text>
</comment>
<dbReference type="EMBL" id="JAMSHJ010000002">
    <property type="protein sequence ID" value="KAI5437221.1"/>
    <property type="molecule type" value="Genomic_DNA"/>
</dbReference>
<accession>A0A9D4YIP6</accession>
<comment type="caution">
    <text evidence="10">The sequence shown here is derived from an EMBL/GenBank/DDBJ whole genome shotgun (WGS) entry which is preliminary data.</text>
</comment>
<dbReference type="PRINTS" id="PR00138">
    <property type="entry name" value="MATRIXIN"/>
</dbReference>
<keyword evidence="7" id="KW-0106">Calcium</keyword>
<feature type="binding site" evidence="7">
    <location>
        <position position="162"/>
    </location>
    <ligand>
        <name>Ca(2+)</name>
        <dbReference type="ChEBI" id="CHEBI:29108"/>
        <label>1</label>
    </ligand>
</feature>
<feature type="binding site" evidence="7">
    <location>
        <position position="246"/>
    </location>
    <ligand>
        <name>Ca(2+)</name>
        <dbReference type="ChEBI" id="CHEBI:29108"/>
        <label>1</label>
    </ligand>
</feature>
<keyword evidence="8" id="KW-0472">Membrane</keyword>
<feature type="binding site" evidence="7">
    <location>
        <position position="265"/>
    </location>
    <ligand>
        <name>Zn(2+)</name>
        <dbReference type="ChEBI" id="CHEBI:29105"/>
        <label>2</label>
        <note>catalytic</note>
    </ligand>
</feature>
<dbReference type="Pfam" id="PF00413">
    <property type="entry name" value="Peptidase_M10"/>
    <property type="match status" value="1"/>
</dbReference>
<reference evidence="10 11" key="1">
    <citation type="journal article" date="2022" name="Nat. Genet.">
        <title>Improved pea reference genome and pan-genome highlight genomic features and evolutionary characteristics.</title>
        <authorList>
            <person name="Yang T."/>
            <person name="Liu R."/>
            <person name="Luo Y."/>
            <person name="Hu S."/>
            <person name="Wang D."/>
            <person name="Wang C."/>
            <person name="Pandey M.K."/>
            <person name="Ge S."/>
            <person name="Xu Q."/>
            <person name="Li N."/>
            <person name="Li G."/>
            <person name="Huang Y."/>
            <person name="Saxena R.K."/>
            <person name="Ji Y."/>
            <person name="Li M."/>
            <person name="Yan X."/>
            <person name="He Y."/>
            <person name="Liu Y."/>
            <person name="Wang X."/>
            <person name="Xiang C."/>
            <person name="Varshney R.K."/>
            <person name="Ding H."/>
            <person name="Gao S."/>
            <person name="Zong X."/>
        </authorList>
    </citation>
    <scope>NUCLEOTIDE SEQUENCE [LARGE SCALE GENOMIC DNA]</scope>
    <source>
        <strain evidence="10 11">cv. Zhongwan 6</strain>
    </source>
</reference>